<sequence>MQKSSTTNDNDYSEQIQKRIKKSTNTENGPLSRAELVTPEHPEGSPKGKPEAGDPNWIKKVKGSFEEFMGVLTQDGDLQGRGEQLKIDGGDKYNANYVHKK</sequence>
<name>A0A8H7RUD8_9FUNG</name>
<evidence type="ECO:0000256" key="1">
    <source>
        <dbReference type="SAM" id="MobiDB-lite"/>
    </source>
</evidence>
<accession>A0A8H7RUD8</accession>
<feature type="compositionally biased region" description="Polar residues" evidence="1">
    <location>
        <begin position="1"/>
        <end position="15"/>
    </location>
</feature>
<organism evidence="2 3">
    <name type="scientific">Circinella minor</name>
    <dbReference type="NCBI Taxonomy" id="1195481"/>
    <lineage>
        <taxon>Eukaryota</taxon>
        <taxon>Fungi</taxon>
        <taxon>Fungi incertae sedis</taxon>
        <taxon>Mucoromycota</taxon>
        <taxon>Mucoromycotina</taxon>
        <taxon>Mucoromycetes</taxon>
        <taxon>Mucorales</taxon>
        <taxon>Lichtheimiaceae</taxon>
        <taxon>Circinella</taxon>
    </lineage>
</organism>
<dbReference type="AlphaFoldDB" id="A0A8H7RUD8"/>
<gene>
    <name evidence="2" type="ORF">INT45_012491</name>
</gene>
<evidence type="ECO:0000313" key="3">
    <source>
        <dbReference type="Proteomes" id="UP000646827"/>
    </source>
</evidence>
<feature type="region of interest" description="Disordered" evidence="1">
    <location>
        <begin position="1"/>
        <end position="57"/>
    </location>
</feature>
<dbReference type="OrthoDB" id="2326498at2759"/>
<protein>
    <submittedName>
        <fullName evidence="2">Uncharacterized protein</fullName>
    </submittedName>
</protein>
<feature type="compositionally biased region" description="Basic and acidic residues" evidence="1">
    <location>
        <begin position="38"/>
        <end position="52"/>
    </location>
</feature>
<comment type="caution">
    <text evidence="2">The sequence shown here is derived from an EMBL/GenBank/DDBJ whole genome shotgun (WGS) entry which is preliminary data.</text>
</comment>
<reference evidence="2 3" key="1">
    <citation type="submission" date="2020-12" db="EMBL/GenBank/DDBJ databases">
        <title>Metabolic potential, ecology and presence of endohyphal bacteria is reflected in genomic diversity of Mucoromycotina.</title>
        <authorList>
            <person name="Muszewska A."/>
            <person name="Okrasinska A."/>
            <person name="Steczkiewicz K."/>
            <person name="Drgas O."/>
            <person name="Orlowska M."/>
            <person name="Perlinska-Lenart U."/>
            <person name="Aleksandrzak-Piekarczyk T."/>
            <person name="Szatraj K."/>
            <person name="Zielenkiewicz U."/>
            <person name="Pilsyk S."/>
            <person name="Malc E."/>
            <person name="Mieczkowski P."/>
            <person name="Kruszewska J.S."/>
            <person name="Biernat P."/>
            <person name="Pawlowska J."/>
        </authorList>
    </citation>
    <scope>NUCLEOTIDE SEQUENCE [LARGE SCALE GENOMIC DNA]</scope>
    <source>
        <strain evidence="2 3">CBS 142.35</strain>
    </source>
</reference>
<dbReference type="Proteomes" id="UP000646827">
    <property type="component" value="Unassembled WGS sequence"/>
</dbReference>
<evidence type="ECO:0000313" key="2">
    <source>
        <dbReference type="EMBL" id="KAG2216402.1"/>
    </source>
</evidence>
<dbReference type="EMBL" id="JAEPRB010000411">
    <property type="protein sequence ID" value="KAG2216402.1"/>
    <property type="molecule type" value="Genomic_DNA"/>
</dbReference>
<keyword evidence="3" id="KW-1185">Reference proteome</keyword>
<proteinExistence type="predicted"/>